<feature type="signal peptide" evidence="1">
    <location>
        <begin position="1"/>
        <end position="26"/>
    </location>
</feature>
<gene>
    <name evidence="2" type="ORF">FRY74_02340</name>
</gene>
<evidence type="ECO:0000313" key="3">
    <source>
        <dbReference type="Proteomes" id="UP000321721"/>
    </source>
</evidence>
<evidence type="ECO:0000256" key="1">
    <source>
        <dbReference type="SAM" id="SignalP"/>
    </source>
</evidence>
<dbReference type="RefSeq" id="WP_147098226.1">
    <property type="nucleotide sequence ID" value="NZ_VOOS01000001.1"/>
</dbReference>
<dbReference type="EMBL" id="VOOS01000001">
    <property type="protein sequence ID" value="TXB67044.1"/>
    <property type="molecule type" value="Genomic_DNA"/>
</dbReference>
<evidence type="ECO:0008006" key="4">
    <source>
        <dbReference type="Google" id="ProtNLM"/>
    </source>
</evidence>
<proteinExistence type="predicted"/>
<dbReference type="AlphaFoldDB" id="A0A5C6RY89"/>
<dbReference type="OrthoDB" id="9807496at2"/>
<feature type="chain" id="PRO_5023058880" description="T9SS C-terminal target domain-containing protein" evidence="1">
    <location>
        <begin position="27"/>
        <end position="720"/>
    </location>
</feature>
<dbReference type="Proteomes" id="UP000321721">
    <property type="component" value="Unassembled WGS sequence"/>
</dbReference>
<evidence type="ECO:0000313" key="2">
    <source>
        <dbReference type="EMBL" id="TXB67044.1"/>
    </source>
</evidence>
<accession>A0A5C6RY89</accession>
<name>A0A5C6RY89_9FLAO</name>
<sequence>MQNGRKISTKLIIAFLAVLCVSKVNARTAVTNTNGNKGGGDIPTPTAGCAPAAAVAILEFNNIRARLEGTGGTFFQNRAVSPAIAAYQVPKQNTEDDPYYAAIYSAGLWIGGEDPSGNVKVAAALFRQGNDFWPGPLDDNTADIDAETCQIFDQYFSISRAEVNAFVAWYADPSAFPGYSIPNSILNYPARGNTVRKQAGQQYYVSQNLAPFFDNDGDGFYDPNAGDYPKYDLLGNVDCRATRDVRLFGDTTIWFVFNDKGNTHTESGSIAPIGMEIHGQAFAFATNDEINDMTFYNYELINKSSFTFGNTYFGQWVDADLGNSNDDFVGCDASRGLGYAYNGDNDDEDANGVTGYGQTPPAIGVDFFEGPYADADLKDNPLTTDIPTAIAEGGIPYEGLGIGYGDGIVDNERYGMKKFVYYNIGGDPVNGDPGSALDYYNYLQGQWRAGSGGSQMSWGGDGTGIADGQAGAIPCDLIFPGESDPLHWSTQGVTPTPTVWSEGTENNTAGDRRFLQSAGPFTLEPGAINDLTVGIVYARALNGDNTSSITYLQVADDKAQALFDNCFKVLEGPNAPDVTIQELENELIIYLSNNNPISNNFNESANLKDATISIPDTLNGVYQGPESDRDTLKYYKFQGYQIYQVKTGNVSVTQLSDPAVARLIAQVDKEDEIGQLVNYEFDKSIIPMFLPKWLTVRIKELDIHLELLMMHLLQELTRDL</sequence>
<keyword evidence="3" id="KW-1185">Reference proteome</keyword>
<comment type="caution">
    <text evidence="2">The sequence shown here is derived from an EMBL/GenBank/DDBJ whole genome shotgun (WGS) entry which is preliminary data.</text>
</comment>
<reference evidence="2 3" key="1">
    <citation type="submission" date="2019-08" db="EMBL/GenBank/DDBJ databases">
        <title>Genome of Vicingus serpentipes NCIMB 15042.</title>
        <authorList>
            <person name="Bowman J.P."/>
        </authorList>
    </citation>
    <scope>NUCLEOTIDE SEQUENCE [LARGE SCALE GENOMIC DNA]</scope>
    <source>
        <strain evidence="2 3">NCIMB 15042</strain>
    </source>
</reference>
<keyword evidence="1" id="KW-0732">Signal</keyword>
<protein>
    <recommendedName>
        <fullName evidence="4">T9SS C-terminal target domain-containing protein</fullName>
    </recommendedName>
</protein>
<organism evidence="2 3">
    <name type="scientific">Vicingus serpentipes</name>
    <dbReference type="NCBI Taxonomy" id="1926625"/>
    <lineage>
        <taxon>Bacteria</taxon>
        <taxon>Pseudomonadati</taxon>
        <taxon>Bacteroidota</taxon>
        <taxon>Flavobacteriia</taxon>
        <taxon>Flavobacteriales</taxon>
        <taxon>Vicingaceae</taxon>
        <taxon>Vicingus</taxon>
    </lineage>
</organism>